<dbReference type="GO" id="GO:0009055">
    <property type="term" value="F:electron transfer activity"/>
    <property type="evidence" value="ECO:0007669"/>
    <property type="project" value="InterPro"/>
</dbReference>
<dbReference type="AlphaFoldDB" id="D5MI91"/>
<dbReference type="PATRIC" id="fig|671143.5.peg.111"/>
<dbReference type="InterPro" id="IPR036909">
    <property type="entry name" value="Cyt_c-like_dom_sf"/>
</dbReference>
<dbReference type="STRING" id="671143.DAMO_0127"/>
<feature type="region of interest" description="Disordered" evidence="5">
    <location>
        <begin position="26"/>
        <end position="86"/>
    </location>
</feature>
<dbReference type="eggNOG" id="COG2010">
    <property type="taxonomic scope" value="Bacteria"/>
</dbReference>
<evidence type="ECO:0000256" key="6">
    <source>
        <dbReference type="SAM" id="SignalP"/>
    </source>
</evidence>
<evidence type="ECO:0000256" key="1">
    <source>
        <dbReference type="ARBA" id="ARBA00022617"/>
    </source>
</evidence>
<dbReference type="GO" id="GO:0046872">
    <property type="term" value="F:metal ion binding"/>
    <property type="evidence" value="ECO:0007669"/>
    <property type="project" value="UniProtKB-KW"/>
</dbReference>
<dbReference type="InterPro" id="IPR009056">
    <property type="entry name" value="Cyt_c-like_dom"/>
</dbReference>
<dbReference type="KEGG" id="mox:DAMO_0127"/>
<dbReference type="Pfam" id="PF00034">
    <property type="entry name" value="Cytochrom_C"/>
    <property type="match status" value="1"/>
</dbReference>
<reference evidence="8 9" key="1">
    <citation type="journal article" date="2010" name="Nature">
        <title>Nitrite-driven anaerobic methane oxidation by oxygenic bacteria.</title>
        <authorList>
            <person name="Ettwig K.F."/>
            <person name="Butler M.K."/>
            <person name="Le Paslier D."/>
            <person name="Pelletier E."/>
            <person name="Mangenot S."/>
            <person name="Kuypers M.M.M."/>
            <person name="Schreiber F."/>
            <person name="Dutilh B.E."/>
            <person name="Zedelius J."/>
            <person name="de Beer D."/>
            <person name="Gloerich J."/>
            <person name="Wessels H.J.C.T."/>
            <person name="van Allen T."/>
            <person name="Luesken F."/>
            <person name="Wu M."/>
            <person name="van de Pas-Schoonen K.T."/>
            <person name="Op den Camp H.J.M."/>
            <person name="Janssen-Megens E.M."/>
            <person name="Francoijs K-J."/>
            <person name="Stunnenberg H."/>
            <person name="Weissenbach J."/>
            <person name="Jetten M.S.M."/>
            <person name="Strous M."/>
        </authorList>
    </citation>
    <scope>NUCLEOTIDE SEQUENCE [LARGE SCALE GENOMIC DNA]</scope>
</reference>
<proteinExistence type="predicted"/>
<dbReference type="EC" id="1.1.99.8" evidence="8"/>
<keyword evidence="8" id="KW-0560">Oxidoreductase</keyword>
<evidence type="ECO:0000313" key="9">
    <source>
        <dbReference type="Proteomes" id="UP000006898"/>
    </source>
</evidence>
<dbReference type="PROSITE" id="PS51257">
    <property type="entry name" value="PROKAR_LIPOPROTEIN"/>
    <property type="match status" value="1"/>
</dbReference>
<evidence type="ECO:0000313" key="8">
    <source>
        <dbReference type="EMBL" id="CBE67241.1"/>
    </source>
</evidence>
<feature type="chain" id="PRO_5003074294" evidence="6">
    <location>
        <begin position="24"/>
        <end position="199"/>
    </location>
</feature>
<accession>D5MI91</accession>
<feature type="compositionally biased region" description="Polar residues" evidence="5">
    <location>
        <begin position="51"/>
        <end position="60"/>
    </location>
</feature>
<dbReference type="Proteomes" id="UP000006898">
    <property type="component" value="Chromosome"/>
</dbReference>
<dbReference type="HOGENOM" id="CLU_1261059_0_0_0"/>
<evidence type="ECO:0000256" key="5">
    <source>
        <dbReference type="SAM" id="MobiDB-lite"/>
    </source>
</evidence>
<sequence>MTFRNVGSIAVMSIAFLSACGTAGTTAQPVAAPDRTQQPAPPTPAEPAAVGSTSAVQTITAPAVPAGLDGRPIDRTNASTPGSLKNPYANATEEIIAQGRERYLAYGCNGCHGGGGGGGMGPPLSNEVWVYGSDDDTLFRLTAIGSVELQKLGYARKSREGVVAPMLPYGQLIKTEDELWKMIAFIRTTYRGDPSRKNW</sequence>
<evidence type="ECO:0000256" key="2">
    <source>
        <dbReference type="ARBA" id="ARBA00022723"/>
    </source>
</evidence>
<feature type="domain" description="Cytochrome c" evidence="7">
    <location>
        <begin position="94"/>
        <end position="190"/>
    </location>
</feature>
<dbReference type="PROSITE" id="PS51007">
    <property type="entry name" value="CYTC"/>
    <property type="match status" value="1"/>
</dbReference>
<feature type="signal peptide" evidence="6">
    <location>
        <begin position="1"/>
        <end position="23"/>
    </location>
</feature>
<evidence type="ECO:0000256" key="4">
    <source>
        <dbReference type="PROSITE-ProRule" id="PRU00433"/>
    </source>
</evidence>
<evidence type="ECO:0000259" key="7">
    <source>
        <dbReference type="PROSITE" id="PS51007"/>
    </source>
</evidence>
<evidence type="ECO:0000256" key="3">
    <source>
        <dbReference type="ARBA" id="ARBA00023004"/>
    </source>
</evidence>
<keyword evidence="1 4" id="KW-0349">Heme</keyword>
<gene>
    <name evidence="8" type="primary">mxaG</name>
    <name evidence="8" type="ORF">DAMO_0127</name>
</gene>
<keyword evidence="6" id="KW-0732">Signal</keyword>
<name>D5MI91_METO1</name>
<dbReference type="GO" id="GO:0020037">
    <property type="term" value="F:heme binding"/>
    <property type="evidence" value="ECO:0007669"/>
    <property type="project" value="InterPro"/>
</dbReference>
<keyword evidence="3 4" id="KW-0408">Iron</keyword>
<organism evidence="8 9">
    <name type="scientific">Methylomirabilis oxygeniifera</name>
    <dbReference type="NCBI Taxonomy" id="671143"/>
    <lineage>
        <taxon>Bacteria</taxon>
        <taxon>Candidatus Methylomirabilota</taxon>
        <taxon>Candidatus Methylomirabilia</taxon>
        <taxon>Candidatus Methylomirabilales</taxon>
        <taxon>Candidatus Methylomirabilaceae</taxon>
        <taxon>Candidatus Methylomirabilis</taxon>
    </lineage>
</organism>
<dbReference type="GO" id="GO:0016491">
    <property type="term" value="F:oxidoreductase activity"/>
    <property type="evidence" value="ECO:0007669"/>
    <property type="project" value="UniProtKB-KW"/>
</dbReference>
<dbReference type="EMBL" id="FP565575">
    <property type="protein sequence ID" value="CBE67241.1"/>
    <property type="molecule type" value="Genomic_DNA"/>
</dbReference>
<dbReference type="Gene3D" id="1.10.760.10">
    <property type="entry name" value="Cytochrome c-like domain"/>
    <property type="match status" value="1"/>
</dbReference>
<protein>
    <submittedName>
        <fullName evidence="8">MxaG (Cytochrome c1) involved in Methanol dehydrogenase (MxaG2)</fullName>
        <ecNumber evidence="8">1.1.99.8</ecNumber>
    </submittedName>
</protein>
<keyword evidence="2 4" id="KW-0479">Metal-binding</keyword>
<dbReference type="SUPFAM" id="SSF46626">
    <property type="entry name" value="Cytochrome c"/>
    <property type="match status" value="1"/>
</dbReference>